<dbReference type="GO" id="GO:0003677">
    <property type="term" value="F:DNA binding"/>
    <property type="evidence" value="ECO:0007669"/>
    <property type="project" value="InterPro"/>
</dbReference>
<accession>A0A243W6D7</accession>
<comment type="caution">
    <text evidence="3">The sequence shown here is derived from an EMBL/GenBank/DDBJ whole genome shotgun (WGS) entry which is preliminary data.</text>
</comment>
<dbReference type="Pfam" id="PF01051">
    <property type="entry name" value="Rep3_N"/>
    <property type="match status" value="1"/>
</dbReference>
<dbReference type="Proteomes" id="UP000194873">
    <property type="component" value="Unassembled WGS sequence"/>
</dbReference>
<dbReference type="EMBL" id="MTSE01000028">
    <property type="protein sequence ID" value="OUJ69914.1"/>
    <property type="molecule type" value="Genomic_DNA"/>
</dbReference>
<dbReference type="InterPro" id="IPR036390">
    <property type="entry name" value="WH_DNA-bd_sf"/>
</dbReference>
<dbReference type="AlphaFoldDB" id="A0A243W6D7"/>
<evidence type="ECO:0000313" key="3">
    <source>
        <dbReference type="EMBL" id="OUJ69914.1"/>
    </source>
</evidence>
<dbReference type="RefSeq" id="WP_086596963.1">
    <property type="nucleotide sequence ID" value="NZ_MTSE01000028.1"/>
</dbReference>
<dbReference type="SUPFAM" id="SSF46785">
    <property type="entry name" value="Winged helix' DNA-binding domain"/>
    <property type="match status" value="2"/>
</dbReference>
<dbReference type="Gene3D" id="1.10.10.10">
    <property type="entry name" value="Winged helix-like DNA-binding domain superfamily/Winged helix DNA-binding domain"/>
    <property type="match status" value="2"/>
</dbReference>
<evidence type="ECO:0000313" key="4">
    <source>
        <dbReference type="Proteomes" id="UP000194873"/>
    </source>
</evidence>
<dbReference type="GO" id="GO:0003700">
    <property type="term" value="F:DNA-binding transcription factor activity"/>
    <property type="evidence" value="ECO:0007669"/>
    <property type="project" value="InterPro"/>
</dbReference>
<protein>
    <recommendedName>
        <fullName evidence="2">Initiator Rep protein WH1 domain-containing protein</fullName>
    </recommendedName>
</protein>
<gene>
    <name evidence="3" type="ORF">BXP70_25575</name>
</gene>
<feature type="domain" description="Initiator Rep protein WH1" evidence="2">
    <location>
        <begin position="80"/>
        <end position="219"/>
    </location>
</feature>
<dbReference type="InterPro" id="IPR016177">
    <property type="entry name" value="DNA-bd_dom_sf"/>
</dbReference>
<keyword evidence="4" id="KW-1185">Reference proteome</keyword>
<dbReference type="OrthoDB" id="874519at2"/>
<reference evidence="3 4" key="1">
    <citation type="submission" date="2017-01" db="EMBL/GenBank/DDBJ databases">
        <title>A new Hymenobacter.</title>
        <authorList>
            <person name="Liang Y."/>
            <person name="Feng F."/>
        </authorList>
    </citation>
    <scope>NUCLEOTIDE SEQUENCE [LARGE SCALE GENOMIC DNA]</scope>
    <source>
        <strain evidence="3">MIMBbqt21</strain>
    </source>
</reference>
<organism evidence="3 4">
    <name type="scientific">Hymenobacter crusticola</name>
    <dbReference type="NCBI Taxonomy" id="1770526"/>
    <lineage>
        <taxon>Bacteria</taxon>
        <taxon>Pseudomonadati</taxon>
        <taxon>Bacteroidota</taxon>
        <taxon>Cytophagia</taxon>
        <taxon>Cytophagales</taxon>
        <taxon>Hymenobacteraceae</taxon>
        <taxon>Hymenobacter</taxon>
    </lineage>
</organism>
<dbReference type="Gene3D" id="3.30.730.10">
    <property type="entry name" value="AP2/ERF domain"/>
    <property type="match status" value="1"/>
</dbReference>
<dbReference type="Pfam" id="PF21205">
    <property type="entry name" value="Rep3_C"/>
    <property type="match status" value="1"/>
</dbReference>
<dbReference type="InterPro" id="IPR036955">
    <property type="entry name" value="AP2/ERF_dom_sf"/>
</dbReference>
<comment type="similarity">
    <text evidence="1">Belongs to the initiator RepB protein family.</text>
</comment>
<evidence type="ECO:0000259" key="2">
    <source>
        <dbReference type="Pfam" id="PF01051"/>
    </source>
</evidence>
<dbReference type="GO" id="GO:0003887">
    <property type="term" value="F:DNA-directed DNA polymerase activity"/>
    <property type="evidence" value="ECO:0007669"/>
    <property type="project" value="InterPro"/>
</dbReference>
<name>A0A243W6D7_9BACT</name>
<evidence type="ECO:0000256" key="1">
    <source>
        <dbReference type="ARBA" id="ARBA00038283"/>
    </source>
</evidence>
<sequence length="396" mass="44568">MQSASIKGVSFDKSKGKWKARAQRDGKTVHIGHFATQLEAAKAVEKATYLARDVETTSLHPKLPADHEAIVARAQRTKLVAQHNTLVETPTTTTLLEAKIFALMLRCIRKGDLEVPTAVIPLNELFPSYGGHQHELLEAAMLRMMSATIRVPELNDEAVHLVSLCDSMRYDPETKLLVATFGKAVVPYLINLVGNFTTADVDELLAIKSNNTHKLYWLMRSWQFKSPHTVSVDELRELTMPKKTQYERYSDFRNKVLQPSVAELNELSFDITYTERRQRGKAVTYITFNIGKKPQPTKQLELSLESAPSVELVSTNLLTPLQQKVQKRLHKLKLTEAQIRKVQHVLAGDEAQLTTLLKETYPILRDFETKAKPAENVAAATMALLKSTFPTIWAAN</sequence>
<dbReference type="SUPFAM" id="SSF54171">
    <property type="entry name" value="DNA-binding domain"/>
    <property type="match status" value="1"/>
</dbReference>
<proteinExistence type="inferred from homology"/>
<dbReference type="InterPro" id="IPR036388">
    <property type="entry name" value="WH-like_DNA-bd_sf"/>
</dbReference>
<dbReference type="InterPro" id="IPR000525">
    <property type="entry name" value="Initiator_Rep_WH1"/>
</dbReference>
<dbReference type="GO" id="GO:0006270">
    <property type="term" value="P:DNA replication initiation"/>
    <property type="evidence" value="ECO:0007669"/>
    <property type="project" value="InterPro"/>
</dbReference>